<feature type="region of interest" description="Disordered" evidence="1">
    <location>
        <begin position="27"/>
        <end position="57"/>
    </location>
</feature>
<evidence type="ECO:0008006" key="4">
    <source>
        <dbReference type="Google" id="ProtNLM"/>
    </source>
</evidence>
<evidence type="ECO:0000313" key="2">
    <source>
        <dbReference type="EMBL" id="GIJ21792.1"/>
    </source>
</evidence>
<comment type="caution">
    <text evidence="2">The sequence shown here is derived from an EMBL/GenBank/DDBJ whole genome shotgun (WGS) entry which is preliminary data.</text>
</comment>
<dbReference type="RefSeq" id="WP_203997784.1">
    <property type="nucleotide sequence ID" value="NZ_BOPB01000011.1"/>
</dbReference>
<accession>A0ABQ4IV51</accession>
<dbReference type="Gene3D" id="3.30.530.20">
    <property type="match status" value="1"/>
</dbReference>
<dbReference type="Pfam" id="PF10604">
    <property type="entry name" value="Polyketide_cyc2"/>
    <property type="match status" value="1"/>
</dbReference>
<dbReference type="SUPFAM" id="SSF55961">
    <property type="entry name" value="Bet v1-like"/>
    <property type="match status" value="1"/>
</dbReference>
<dbReference type="Proteomes" id="UP000643165">
    <property type="component" value="Unassembled WGS sequence"/>
</dbReference>
<evidence type="ECO:0000256" key="1">
    <source>
        <dbReference type="SAM" id="MobiDB-lite"/>
    </source>
</evidence>
<reference evidence="2 3" key="1">
    <citation type="submission" date="2021-01" db="EMBL/GenBank/DDBJ databases">
        <title>Whole genome shotgun sequence of Verrucosispora lutea NBRC 106530.</title>
        <authorList>
            <person name="Komaki H."/>
            <person name="Tamura T."/>
        </authorList>
    </citation>
    <scope>NUCLEOTIDE SEQUENCE [LARGE SCALE GENOMIC DNA]</scope>
    <source>
        <strain evidence="2 3">NBRC 106530</strain>
    </source>
</reference>
<sequence length="160" mass="16868">MSTVAVTGLVAAPAAELWRVLTDLSRPRSDGRPVRPLTSGTFGPGTAWRENRTRPDGGTATEEFVVLAAEPPRRLVLGSPGEGVDYRITWSLHDVRRRGRRHTSVTITVRAQPAAAAGRALAFLLGGLAVRAAEQVLRQDLAVLAAEAGACPAQAVSAAR</sequence>
<dbReference type="InterPro" id="IPR019587">
    <property type="entry name" value="Polyketide_cyclase/dehydratase"/>
</dbReference>
<dbReference type="InterPro" id="IPR023393">
    <property type="entry name" value="START-like_dom_sf"/>
</dbReference>
<keyword evidence="3" id="KW-1185">Reference proteome</keyword>
<protein>
    <recommendedName>
        <fullName evidence="4">Polyketide cyclase/dehydrase/lipid transport protein</fullName>
    </recommendedName>
</protein>
<gene>
    <name evidence="2" type="ORF">Vlu01_24160</name>
</gene>
<organism evidence="2 3">
    <name type="scientific">Micromonospora lutea</name>
    <dbReference type="NCBI Taxonomy" id="419825"/>
    <lineage>
        <taxon>Bacteria</taxon>
        <taxon>Bacillati</taxon>
        <taxon>Actinomycetota</taxon>
        <taxon>Actinomycetes</taxon>
        <taxon>Micromonosporales</taxon>
        <taxon>Micromonosporaceae</taxon>
        <taxon>Micromonospora</taxon>
    </lineage>
</organism>
<evidence type="ECO:0000313" key="3">
    <source>
        <dbReference type="Proteomes" id="UP000643165"/>
    </source>
</evidence>
<dbReference type="EMBL" id="BOPB01000011">
    <property type="protein sequence ID" value="GIJ21792.1"/>
    <property type="molecule type" value="Genomic_DNA"/>
</dbReference>
<name>A0ABQ4IV51_9ACTN</name>
<proteinExistence type="predicted"/>